<evidence type="ECO:0000313" key="2">
    <source>
        <dbReference type="Proteomes" id="UP000033163"/>
    </source>
</evidence>
<dbReference type="KEGG" id="pri:PRIO_3128"/>
<dbReference type="SUPFAM" id="SSF55961">
    <property type="entry name" value="Bet v1-like"/>
    <property type="match status" value="1"/>
</dbReference>
<evidence type="ECO:0000313" key="1">
    <source>
        <dbReference type="EMBL" id="CQR55531.1"/>
    </source>
</evidence>
<dbReference type="Gene3D" id="3.30.530.20">
    <property type="match status" value="1"/>
</dbReference>
<protein>
    <submittedName>
        <fullName evidence="1">Polyketide cyclase/dehydrase</fullName>
    </submittedName>
</protein>
<dbReference type="CDD" id="cd07821">
    <property type="entry name" value="PYR_PYL_RCAR_like"/>
    <property type="match status" value="1"/>
</dbReference>
<name>A0A0E4HA41_9BACL</name>
<organism evidence="1 2">
    <name type="scientific">Paenibacillus riograndensis SBR5</name>
    <dbReference type="NCBI Taxonomy" id="1073571"/>
    <lineage>
        <taxon>Bacteria</taxon>
        <taxon>Bacillati</taxon>
        <taxon>Bacillota</taxon>
        <taxon>Bacilli</taxon>
        <taxon>Bacillales</taxon>
        <taxon>Paenibacillaceae</taxon>
        <taxon>Paenibacillus</taxon>
        <taxon>Paenibacillus sonchi group</taxon>
    </lineage>
</organism>
<dbReference type="InterPro" id="IPR023393">
    <property type="entry name" value="START-like_dom_sf"/>
</dbReference>
<sequence>MSTIRKEILIEAPPEQVWDAVSDIGAVHYRLVPGYTENTLVDGYERTLLLPNGGMTREYIVSIDDEERRMAYAVVEGRMPFLHHHASFQVFPHGDNGAKLIWITDFLPTHLAPEIEARIKRGAEVMKETIEAEAKGGVR</sequence>
<accession>A0A0E4HA41</accession>
<proteinExistence type="predicted"/>
<dbReference type="PATRIC" id="fig|1073571.4.peg.3335"/>
<dbReference type="Pfam" id="PF10604">
    <property type="entry name" value="Polyketide_cyc2"/>
    <property type="match status" value="1"/>
</dbReference>
<dbReference type="AlphaFoldDB" id="A0A0E4HA41"/>
<reference evidence="2" key="1">
    <citation type="submission" date="2015-03" db="EMBL/GenBank/DDBJ databases">
        <authorList>
            <person name="Wibberg D."/>
        </authorList>
    </citation>
    <scope>NUCLEOTIDE SEQUENCE [LARGE SCALE GENOMIC DNA]</scope>
</reference>
<dbReference type="Proteomes" id="UP000033163">
    <property type="component" value="Chromosome I"/>
</dbReference>
<gene>
    <name evidence="1" type="ORF">PRIO_3128</name>
</gene>
<dbReference type="RefSeq" id="WP_020433284.1">
    <property type="nucleotide sequence ID" value="NZ_AGBD01001671.1"/>
</dbReference>
<dbReference type="InterPro" id="IPR019587">
    <property type="entry name" value="Polyketide_cyclase/dehydratase"/>
</dbReference>
<dbReference type="EMBL" id="LN831776">
    <property type="protein sequence ID" value="CQR55531.1"/>
    <property type="molecule type" value="Genomic_DNA"/>
</dbReference>
<dbReference type="HOGENOM" id="CLU_106645_3_0_9"/>